<dbReference type="Gene3D" id="3.30.565.10">
    <property type="entry name" value="Histidine kinase-like ATPase, C-terminal domain"/>
    <property type="match status" value="1"/>
</dbReference>
<dbReference type="Proteomes" id="UP000555564">
    <property type="component" value="Unassembled WGS sequence"/>
</dbReference>
<keyword evidence="4" id="KW-1185">Reference proteome</keyword>
<evidence type="ECO:0000256" key="1">
    <source>
        <dbReference type="ARBA" id="ARBA00022527"/>
    </source>
</evidence>
<evidence type="ECO:0000313" key="4">
    <source>
        <dbReference type="Proteomes" id="UP000555564"/>
    </source>
</evidence>
<dbReference type="Pfam" id="PF13581">
    <property type="entry name" value="HATPase_c_2"/>
    <property type="match status" value="1"/>
</dbReference>
<protein>
    <submittedName>
        <fullName evidence="3">Anti-sigma regulatory factor (Ser/Thr protein kinase)</fullName>
    </submittedName>
</protein>
<dbReference type="InterPro" id="IPR003594">
    <property type="entry name" value="HATPase_dom"/>
</dbReference>
<feature type="domain" description="Histidine kinase/HSP90-like ATPase" evidence="2">
    <location>
        <begin position="17"/>
        <end position="112"/>
    </location>
</feature>
<gene>
    <name evidence="3" type="ORF">BJ992_004444</name>
</gene>
<dbReference type="AlphaFoldDB" id="A0A7X0IHF8"/>
<keyword evidence="1" id="KW-0418">Kinase</keyword>
<dbReference type="InterPro" id="IPR036890">
    <property type="entry name" value="HATPase_C_sf"/>
</dbReference>
<organism evidence="3 4">
    <name type="scientific">Sphaerisporangium rubeum</name>
    <dbReference type="NCBI Taxonomy" id="321317"/>
    <lineage>
        <taxon>Bacteria</taxon>
        <taxon>Bacillati</taxon>
        <taxon>Actinomycetota</taxon>
        <taxon>Actinomycetes</taxon>
        <taxon>Streptosporangiales</taxon>
        <taxon>Streptosporangiaceae</taxon>
        <taxon>Sphaerisporangium</taxon>
    </lineage>
</organism>
<keyword evidence="1" id="KW-0723">Serine/threonine-protein kinase</keyword>
<dbReference type="PANTHER" id="PTHR35526">
    <property type="entry name" value="ANTI-SIGMA-F FACTOR RSBW-RELATED"/>
    <property type="match status" value="1"/>
</dbReference>
<keyword evidence="1" id="KW-0808">Transferase</keyword>
<evidence type="ECO:0000313" key="3">
    <source>
        <dbReference type="EMBL" id="MBB6475013.1"/>
    </source>
</evidence>
<evidence type="ECO:0000259" key="2">
    <source>
        <dbReference type="Pfam" id="PF13581"/>
    </source>
</evidence>
<proteinExistence type="predicted"/>
<sequence length="135" mass="13856">MKAASAEPRILGEVELPAVRESVALARAEVRRWLGEGAPVLEDVVLLVSELVTNAVTHSGAGPGDFIGLIVSEAAGILYVEVTDPGSPLHGPRVMEPDGGEHGRGLLIVQEVALGWGSSGGGEGGARTVWCAVRA</sequence>
<dbReference type="PANTHER" id="PTHR35526:SF3">
    <property type="entry name" value="ANTI-SIGMA-F FACTOR RSBW"/>
    <property type="match status" value="1"/>
</dbReference>
<comment type="caution">
    <text evidence="3">The sequence shown here is derived from an EMBL/GenBank/DDBJ whole genome shotgun (WGS) entry which is preliminary data.</text>
</comment>
<dbReference type="RefSeq" id="WP_184984004.1">
    <property type="nucleotide sequence ID" value="NZ_BAAALO010000072.1"/>
</dbReference>
<reference evidence="3 4" key="1">
    <citation type="submission" date="2020-08" db="EMBL/GenBank/DDBJ databases">
        <title>Sequencing the genomes of 1000 actinobacteria strains.</title>
        <authorList>
            <person name="Klenk H.-P."/>
        </authorList>
    </citation>
    <scope>NUCLEOTIDE SEQUENCE [LARGE SCALE GENOMIC DNA]</scope>
    <source>
        <strain evidence="3 4">DSM 44936</strain>
    </source>
</reference>
<dbReference type="SUPFAM" id="SSF55874">
    <property type="entry name" value="ATPase domain of HSP90 chaperone/DNA topoisomerase II/histidine kinase"/>
    <property type="match status" value="1"/>
</dbReference>
<dbReference type="CDD" id="cd16936">
    <property type="entry name" value="HATPase_RsbW-like"/>
    <property type="match status" value="1"/>
</dbReference>
<dbReference type="GO" id="GO:0004674">
    <property type="term" value="F:protein serine/threonine kinase activity"/>
    <property type="evidence" value="ECO:0007669"/>
    <property type="project" value="UniProtKB-KW"/>
</dbReference>
<name>A0A7X0IHF8_9ACTN</name>
<dbReference type="EMBL" id="JACHIU010000001">
    <property type="protein sequence ID" value="MBB6475013.1"/>
    <property type="molecule type" value="Genomic_DNA"/>
</dbReference>
<dbReference type="InterPro" id="IPR050267">
    <property type="entry name" value="Anti-sigma-factor_SerPK"/>
</dbReference>
<accession>A0A7X0IHF8</accession>